<dbReference type="AlphaFoldDB" id="F0T064"/>
<sequence>MNGSKTSPYIELPVFQGPLDLLLHLIQQHKLDIYDIPIASIADQFIATVRLMEKMDMDVTSEFLVLAAQLLFLKSSSLLPKSKKNDEIILEEEEMKQNLIERLVAYRDYKLAAGILAEKETISGMKYFREPSEEEIMSFLKLPNPLEGIELDSIVKAFQEILVKAEQGEDIQFIQIEEVPLELMIRDILKRIILHPKGVSFKQLLRLHTRIEIIIAFLSLLELLKDGIIRSEQSGTANDFFLVPTEKAWDFIEEESV</sequence>
<proteinExistence type="predicted"/>
<evidence type="ECO:0000256" key="2">
    <source>
        <dbReference type="ARBA" id="ARBA00044777"/>
    </source>
</evidence>
<dbReference type="OrthoDB" id="9811016at2"/>
<dbReference type="PANTHER" id="PTHR33969:SF2">
    <property type="entry name" value="SEGREGATION AND CONDENSATION PROTEIN A"/>
    <property type="match status" value="1"/>
</dbReference>
<reference evidence="3 4" key="1">
    <citation type="journal article" date="2011" name="Stand. Genomic Sci.">
        <title>Complete genome sequence of Syntrophobotulus glycolicus type strain (FlGlyR).</title>
        <authorList>
            <person name="Han C."/>
            <person name="Mwirichia R."/>
            <person name="Chertkov O."/>
            <person name="Held B."/>
            <person name="Lapidus A."/>
            <person name="Nolan M."/>
            <person name="Lucas S."/>
            <person name="Hammon N."/>
            <person name="Deshpande S."/>
            <person name="Cheng J.F."/>
            <person name="Tapia R."/>
            <person name="Goodwin L."/>
            <person name="Pitluck S."/>
            <person name="Huntemann M."/>
            <person name="Liolios K."/>
            <person name="Ivanova N."/>
            <person name="Pagani I."/>
            <person name="Mavromatis K."/>
            <person name="Ovchinikova G."/>
            <person name="Pati A."/>
            <person name="Chen A."/>
            <person name="Palaniappan K."/>
            <person name="Land M."/>
            <person name="Hauser L."/>
            <person name="Brambilla E.M."/>
            <person name="Rohde M."/>
            <person name="Spring S."/>
            <person name="Sikorski J."/>
            <person name="Goker M."/>
            <person name="Woyke T."/>
            <person name="Bristow J."/>
            <person name="Eisen J.A."/>
            <person name="Markowitz V."/>
            <person name="Hugenholtz P."/>
            <person name="Kyrpides N.C."/>
            <person name="Klenk H.P."/>
            <person name="Detter J.C."/>
        </authorList>
    </citation>
    <scope>NUCLEOTIDE SEQUENCE [LARGE SCALE GENOMIC DNA]</scope>
    <source>
        <strain evidence="4">DSM 8271 / FlGlyR</strain>
    </source>
</reference>
<protein>
    <recommendedName>
        <fullName evidence="2">Segregation and condensation protein A</fullName>
    </recommendedName>
</protein>
<evidence type="ECO:0000313" key="4">
    <source>
        <dbReference type="Proteomes" id="UP000007488"/>
    </source>
</evidence>
<dbReference type="Gene3D" id="6.10.250.2410">
    <property type="match status" value="1"/>
</dbReference>
<evidence type="ECO:0000313" key="3">
    <source>
        <dbReference type="EMBL" id="ADY56151.1"/>
    </source>
</evidence>
<dbReference type="EMBL" id="CP002547">
    <property type="protein sequence ID" value="ADY56151.1"/>
    <property type="molecule type" value="Genomic_DNA"/>
</dbReference>
<dbReference type="Pfam" id="PF02616">
    <property type="entry name" value="SMC_ScpA"/>
    <property type="match status" value="1"/>
</dbReference>
<keyword evidence="1" id="KW-0159">Chromosome partition</keyword>
<dbReference type="eggNOG" id="COG1354">
    <property type="taxonomic scope" value="Bacteria"/>
</dbReference>
<accession>F0T064</accession>
<dbReference type="GO" id="GO:0007059">
    <property type="term" value="P:chromosome segregation"/>
    <property type="evidence" value="ECO:0007669"/>
    <property type="project" value="UniProtKB-KW"/>
</dbReference>
<organism evidence="3 4">
    <name type="scientific">Syntrophobotulus glycolicus (strain DSM 8271 / FlGlyR)</name>
    <dbReference type="NCBI Taxonomy" id="645991"/>
    <lineage>
        <taxon>Bacteria</taxon>
        <taxon>Bacillati</taxon>
        <taxon>Bacillota</taxon>
        <taxon>Clostridia</taxon>
        <taxon>Eubacteriales</taxon>
        <taxon>Desulfitobacteriaceae</taxon>
        <taxon>Syntrophobotulus</taxon>
    </lineage>
</organism>
<name>F0T064_SYNGF</name>
<keyword evidence="4" id="KW-1185">Reference proteome</keyword>
<dbReference type="STRING" id="645991.Sgly_1854"/>
<dbReference type="RefSeq" id="WP_013625019.1">
    <property type="nucleotide sequence ID" value="NC_015172.1"/>
</dbReference>
<dbReference type="PANTHER" id="PTHR33969">
    <property type="entry name" value="SEGREGATION AND CONDENSATION PROTEIN A"/>
    <property type="match status" value="1"/>
</dbReference>
<evidence type="ECO:0000256" key="1">
    <source>
        <dbReference type="ARBA" id="ARBA00022829"/>
    </source>
</evidence>
<dbReference type="KEGG" id="sgy:Sgly_1854"/>
<dbReference type="Proteomes" id="UP000007488">
    <property type="component" value="Chromosome"/>
</dbReference>
<gene>
    <name evidence="3" type="ordered locus">Sgly_1854</name>
</gene>
<dbReference type="HOGENOM" id="CLU_038686_3_0_9"/>
<dbReference type="InterPro" id="IPR003768">
    <property type="entry name" value="ScpA"/>
</dbReference>
<reference evidence="4" key="2">
    <citation type="submission" date="2011-02" db="EMBL/GenBank/DDBJ databases">
        <title>The complete genome of Syntrophobotulus glycolicus DSM 8271.</title>
        <authorList>
            <person name="Lucas S."/>
            <person name="Copeland A."/>
            <person name="Lapidus A."/>
            <person name="Bruce D."/>
            <person name="Goodwin L."/>
            <person name="Pitluck S."/>
            <person name="Kyrpides N."/>
            <person name="Mavromatis K."/>
            <person name="Pagani I."/>
            <person name="Ivanova N."/>
            <person name="Mikhailova N."/>
            <person name="Chertkov O."/>
            <person name="Held B."/>
            <person name="Detter J.C."/>
            <person name="Tapia R."/>
            <person name="Han C."/>
            <person name="Land M."/>
            <person name="Hauser L."/>
            <person name="Markowitz V."/>
            <person name="Cheng J.-F."/>
            <person name="Hugenholtz P."/>
            <person name="Woyke T."/>
            <person name="Wu D."/>
            <person name="Spring S."/>
            <person name="Schroeder M."/>
            <person name="Brambilla E."/>
            <person name="Klenk H.-P."/>
            <person name="Eisen J.A."/>
        </authorList>
    </citation>
    <scope>NUCLEOTIDE SEQUENCE [LARGE SCALE GENOMIC DNA]</scope>
    <source>
        <strain evidence="4">DSM 8271 / FlGlyR</strain>
    </source>
</reference>